<evidence type="ECO:0000313" key="2">
    <source>
        <dbReference type="EMBL" id="MCA5005675.1"/>
    </source>
</evidence>
<dbReference type="EMBL" id="JADEYP010000019">
    <property type="protein sequence ID" value="MCA5005675.1"/>
    <property type="molecule type" value="Genomic_DNA"/>
</dbReference>
<evidence type="ECO:0000256" key="1">
    <source>
        <dbReference type="SAM" id="MobiDB-lite"/>
    </source>
</evidence>
<comment type="caution">
    <text evidence="2">The sequence shown here is derived from an EMBL/GenBank/DDBJ whole genome shotgun (WGS) entry which is preliminary data.</text>
</comment>
<proteinExistence type="predicted"/>
<dbReference type="Proteomes" id="UP001165302">
    <property type="component" value="Unassembled WGS sequence"/>
</dbReference>
<sequence length="129" mass="13951">MKNLKSNLIAGITVIALLFGVFVAVKAMQDETKNKEIKKTVSETWYFNGSVDNDPTNPQNYSRTPQNPGQCTSPFETICEITAPANGDEPDMSEVVGAKTIEQHINDALSQLPAATPPSNPVVSAYKPL</sequence>
<name>A0ABS7Z694_9SPHI</name>
<dbReference type="RefSeq" id="WP_225553632.1">
    <property type="nucleotide sequence ID" value="NZ_JADEYP010000019.1"/>
</dbReference>
<keyword evidence="3" id="KW-1185">Reference proteome</keyword>
<reference evidence="2" key="1">
    <citation type="submission" date="2020-10" db="EMBL/GenBank/DDBJ databases">
        <authorList>
            <person name="Lu T."/>
            <person name="Wang Q."/>
            <person name="Han X."/>
        </authorList>
    </citation>
    <scope>NUCLEOTIDE SEQUENCE</scope>
    <source>
        <strain evidence="2">WQ 366</strain>
    </source>
</reference>
<accession>A0ABS7Z694</accession>
<organism evidence="2 3">
    <name type="scientific">Sphingobacterium bovistauri</name>
    <dbReference type="NCBI Taxonomy" id="2781959"/>
    <lineage>
        <taxon>Bacteria</taxon>
        <taxon>Pseudomonadati</taxon>
        <taxon>Bacteroidota</taxon>
        <taxon>Sphingobacteriia</taxon>
        <taxon>Sphingobacteriales</taxon>
        <taxon>Sphingobacteriaceae</taxon>
        <taxon>Sphingobacterium</taxon>
    </lineage>
</organism>
<protein>
    <submittedName>
        <fullName evidence="2">Uncharacterized protein</fullName>
    </submittedName>
</protein>
<evidence type="ECO:0000313" key="3">
    <source>
        <dbReference type="Proteomes" id="UP001165302"/>
    </source>
</evidence>
<feature type="region of interest" description="Disordered" evidence="1">
    <location>
        <begin position="49"/>
        <end position="70"/>
    </location>
</feature>
<gene>
    <name evidence="2" type="ORF">IPZ78_10975</name>
</gene>